<dbReference type="InterPro" id="IPR009279">
    <property type="entry name" value="Portal_Mu"/>
</dbReference>
<name>A0AA94EGK3_9GAMM</name>
<dbReference type="AlphaFoldDB" id="A0AA94EGK3"/>
<keyword evidence="3" id="KW-1185">Reference proteome</keyword>
<evidence type="ECO:0000313" key="3">
    <source>
        <dbReference type="Proteomes" id="UP000286680"/>
    </source>
</evidence>
<reference evidence="3" key="1">
    <citation type="journal article" date="2018" name="Front. Microbiol.">
        <title>Genome-Based Analysis Reveals the Taxonomy and Diversity of the Family Idiomarinaceae.</title>
        <authorList>
            <person name="Liu Y."/>
            <person name="Lai Q."/>
            <person name="Shao Z."/>
        </authorList>
    </citation>
    <scope>NUCLEOTIDE SEQUENCE [LARGE SCALE GENOMIC DNA]</scope>
    <source>
        <strain evidence="3">SN-14</strain>
    </source>
</reference>
<dbReference type="RefSeq" id="WP_126819333.1">
    <property type="nucleotide sequence ID" value="NZ_PIPS01000001.1"/>
</dbReference>
<comment type="caution">
    <text evidence="2">The sequence shown here is derived from an EMBL/GenBank/DDBJ whole genome shotgun (WGS) entry which is preliminary data.</text>
</comment>
<keyword evidence="1" id="KW-0175">Coiled coil</keyword>
<dbReference type="EMBL" id="PIPS01000001">
    <property type="protein sequence ID" value="RUO44964.1"/>
    <property type="molecule type" value="Genomic_DNA"/>
</dbReference>
<dbReference type="Pfam" id="PF06074">
    <property type="entry name" value="Portal_Mu"/>
    <property type="match status" value="1"/>
</dbReference>
<evidence type="ECO:0000256" key="1">
    <source>
        <dbReference type="SAM" id="Coils"/>
    </source>
</evidence>
<evidence type="ECO:0008006" key="4">
    <source>
        <dbReference type="Google" id="ProtNLM"/>
    </source>
</evidence>
<gene>
    <name evidence="2" type="ORF">CWE23_02750</name>
</gene>
<protein>
    <recommendedName>
        <fullName evidence="4">Phage gp29-like protein</fullName>
    </recommendedName>
</protein>
<feature type="coiled-coil region" evidence="1">
    <location>
        <begin position="468"/>
        <end position="505"/>
    </location>
</feature>
<proteinExistence type="predicted"/>
<organism evidence="2 3">
    <name type="scientific">Idiomarina aquatica</name>
    <dbReference type="NCBI Taxonomy" id="1327752"/>
    <lineage>
        <taxon>Bacteria</taxon>
        <taxon>Pseudomonadati</taxon>
        <taxon>Pseudomonadota</taxon>
        <taxon>Gammaproteobacteria</taxon>
        <taxon>Alteromonadales</taxon>
        <taxon>Idiomarinaceae</taxon>
        <taxon>Idiomarina</taxon>
    </lineage>
</organism>
<evidence type="ECO:0000313" key="2">
    <source>
        <dbReference type="EMBL" id="RUO44964.1"/>
    </source>
</evidence>
<sequence>MKPRVKVYNGDKIDLTALQEAQTERSEVAHLLQHFSNHPSRGLTPTKLAAILNDAELGNIVAQCELAEDMEEKDAHIFSELQKRKRAMLGVDWTIEPPKDASKAEKRDAEMITEWLEDGDFLDDLILNMGDAITKGFSATEMKWQYEQKLWTPELEWRDPAWFKTHTLYRNELRLRDHTPEGAALEPLNWIVHRHQAKSGYVARTGLVRVLAWPFLFKNYSVRDLAEFLEIYGLPLRLGKYPTGATRDEKSTLLRAVMSIGHNAGGIIPKGMEIEFKDAAKGSSDPYKTMITWAEQSQSKAILGGTLTSQADGKTSTNALGNVHNEVRQELRDSDVKQIGRTLTSQLIMPFYMLNGTSFTSEHRRLRFKFDTKDAEDLKSFSESVPKLVGMGMRISKQWAHEKTNIPEAKDDDDLLVVSNSKSLVPPAEPEPKAANRRIVSLRRESDIDDDATDDFISQLQQRMAPMLENMTDEVRQLVEQAESLEELQDALAELDIDSEQMGNLIAQSMLAAELAGRSDVEDGE</sequence>
<accession>A0AA94EGK3</accession>
<dbReference type="Proteomes" id="UP000286680">
    <property type="component" value="Unassembled WGS sequence"/>
</dbReference>